<protein>
    <submittedName>
        <fullName evidence="2">Uncharacterized protein</fullName>
    </submittedName>
</protein>
<evidence type="ECO:0000313" key="3">
    <source>
        <dbReference type="Proteomes" id="UP000326554"/>
    </source>
</evidence>
<gene>
    <name evidence="2" type="ORF">F3S47_08790</name>
</gene>
<organism evidence="2 3">
    <name type="scientific">Histidinibacterium aquaticum</name>
    <dbReference type="NCBI Taxonomy" id="2613962"/>
    <lineage>
        <taxon>Bacteria</taxon>
        <taxon>Pseudomonadati</taxon>
        <taxon>Pseudomonadota</taxon>
        <taxon>Alphaproteobacteria</taxon>
        <taxon>Rhodobacterales</taxon>
        <taxon>Paracoccaceae</taxon>
        <taxon>Histidinibacterium</taxon>
    </lineage>
</organism>
<feature type="region of interest" description="Disordered" evidence="1">
    <location>
        <begin position="26"/>
        <end position="61"/>
    </location>
</feature>
<accession>A0A5J5GPG3</accession>
<reference evidence="2 3" key="1">
    <citation type="submission" date="2019-09" db="EMBL/GenBank/DDBJ databases">
        <authorList>
            <person name="Park J.-S."/>
            <person name="Choi H.-J."/>
        </authorList>
    </citation>
    <scope>NUCLEOTIDE SEQUENCE [LARGE SCALE GENOMIC DNA]</scope>
    <source>
        <strain evidence="2 3">176SS1-4</strain>
    </source>
</reference>
<dbReference type="AlphaFoldDB" id="A0A5J5GPG3"/>
<keyword evidence="3" id="KW-1185">Reference proteome</keyword>
<proteinExistence type="predicted"/>
<dbReference type="RefSeq" id="WP_150444865.1">
    <property type="nucleotide sequence ID" value="NZ_VYQE01000002.1"/>
</dbReference>
<sequence length="61" mass="6417">MRQIYILVLVVALGAVAWFFIDADTTDGDPGPAEAGEGDASPDVDNRLSEPAEGPIEDLTD</sequence>
<comment type="caution">
    <text evidence="2">The sequence shown here is derived from an EMBL/GenBank/DDBJ whole genome shotgun (WGS) entry which is preliminary data.</text>
</comment>
<dbReference type="EMBL" id="VYQE01000002">
    <property type="protein sequence ID" value="KAA9009332.1"/>
    <property type="molecule type" value="Genomic_DNA"/>
</dbReference>
<evidence type="ECO:0000256" key="1">
    <source>
        <dbReference type="SAM" id="MobiDB-lite"/>
    </source>
</evidence>
<dbReference type="Proteomes" id="UP000326554">
    <property type="component" value="Unassembled WGS sequence"/>
</dbReference>
<evidence type="ECO:0000313" key="2">
    <source>
        <dbReference type="EMBL" id="KAA9009332.1"/>
    </source>
</evidence>
<name>A0A5J5GPG3_9RHOB</name>